<dbReference type="Proteomes" id="UP001054945">
    <property type="component" value="Unassembled WGS sequence"/>
</dbReference>
<name>A0AAV4U389_CAEEX</name>
<dbReference type="AlphaFoldDB" id="A0AAV4U389"/>
<organism evidence="1 2">
    <name type="scientific">Caerostris extrusa</name>
    <name type="common">Bark spider</name>
    <name type="synonym">Caerostris bankana</name>
    <dbReference type="NCBI Taxonomy" id="172846"/>
    <lineage>
        <taxon>Eukaryota</taxon>
        <taxon>Metazoa</taxon>
        <taxon>Ecdysozoa</taxon>
        <taxon>Arthropoda</taxon>
        <taxon>Chelicerata</taxon>
        <taxon>Arachnida</taxon>
        <taxon>Araneae</taxon>
        <taxon>Araneomorphae</taxon>
        <taxon>Entelegynae</taxon>
        <taxon>Araneoidea</taxon>
        <taxon>Araneidae</taxon>
        <taxon>Caerostris</taxon>
    </lineage>
</organism>
<proteinExistence type="predicted"/>
<reference evidence="1 2" key="1">
    <citation type="submission" date="2021-06" db="EMBL/GenBank/DDBJ databases">
        <title>Caerostris extrusa draft genome.</title>
        <authorList>
            <person name="Kono N."/>
            <person name="Arakawa K."/>
        </authorList>
    </citation>
    <scope>NUCLEOTIDE SEQUENCE [LARGE SCALE GENOMIC DNA]</scope>
</reference>
<gene>
    <name evidence="1" type="ORF">CEXT_775641</name>
</gene>
<comment type="caution">
    <text evidence="1">The sequence shown here is derived from an EMBL/GenBank/DDBJ whole genome shotgun (WGS) entry which is preliminary data.</text>
</comment>
<sequence length="77" mass="9141">MLVILGLKKELRIENGRRHRWRRRSEWKHEGYVKTLTVCVNKERPIHSSMVILSGAGNEIDDHREKLYCIRGEELSL</sequence>
<protein>
    <submittedName>
        <fullName evidence="1">Uncharacterized protein</fullName>
    </submittedName>
</protein>
<evidence type="ECO:0000313" key="1">
    <source>
        <dbReference type="EMBL" id="GIY52200.1"/>
    </source>
</evidence>
<keyword evidence="2" id="KW-1185">Reference proteome</keyword>
<evidence type="ECO:0000313" key="2">
    <source>
        <dbReference type="Proteomes" id="UP001054945"/>
    </source>
</evidence>
<accession>A0AAV4U389</accession>
<dbReference type="EMBL" id="BPLR01012210">
    <property type="protein sequence ID" value="GIY52200.1"/>
    <property type="molecule type" value="Genomic_DNA"/>
</dbReference>